<proteinExistence type="predicted"/>
<feature type="compositionally biased region" description="Acidic residues" evidence="1">
    <location>
        <begin position="305"/>
        <end position="317"/>
    </location>
</feature>
<reference evidence="2" key="1">
    <citation type="submission" date="2021-01" db="EMBL/GenBank/DDBJ databases">
        <authorList>
            <person name="Corre E."/>
            <person name="Pelletier E."/>
            <person name="Niang G."/>
            <person name="Scheremetjew M."/>
            <person name="Finn R."/>
            <person name="Kale V."/>
            <person name="Holt S."/>
            <person name="Cochrane G."/>
            <person name="Meng A."/>
            <person name="Brown T."/>
            <person name="Cohen L."/>
        </authorList>
    </citation>
    <scope>NUCLEOTIDE SEQUENCE</scope>
    <source>
        <strain evidence="2">CCMP3105</strain>
    </source>
</reference>
<feature type="region of interest" description="Disordered" evidence="1">
    <location>
        <begin position="289"/>
        <end position="325"/>
    </location>
</feature>
<protein>
    <submittedName>
        <fullName evidence="2">Uncharacterized protein</fullName>
    </submittedName>
</protein>
<gene>
    <name evidence="2" type="ORF">AMON00008_LOCUS59551</name>
</gene>
<dbReference type="AlphaFoldDB" id="A0A7S4SYY6"/>
<accession>A0A7S4SYY6</accession>
<feature type="compositionally biased region" description="Low complexity" evidence="1">
    <location>
        <begin position="152"/>
        <end position="162"/>
    </location>
</feature>
<name>A0A7S4SYY6_9DINO</name>
<organism evidence="2">
    <name type="scientific">Alexandrium monilatum</name>
    <dbReference type="NCBI Taxonomy" id="311494"/>
    <lineage>
        <taxon>Eukaryota</taxon>
        <taxon>Sar</taxon>
        <taxon>Alveolata</taxon>
        <taxon>Dinophyceae</taxon>
        <taxon>Gonyaulacales</taxon>
        <taxon>Pyrocystaceae</taxon>
        <taxon>Alexandrium</taxon>
    </lineage>
</organism>
<dbReference type="EMBL" id="HBNR01083179">
    <property type="protein sequence ID" value="CAE4660578.1"/>
    <property type="molecule type" value="Transcribed_RNA"/>
</dbReference>
<evidence type="ECO:0000313" key="2">
    <source>
        <dbReference type="EMBL" id="CAE4660578.1"/>
    </source>
</evidence>
<sequence>MPGALRAVAPSYAVLAPGSGQGPWLPEHSAKRAWPDSAEDSLDYCRLGLDAFESFWEPCSKRPRRGLLPETEIRQPAHHDEVESSLKRAALSLEDLAKRRRLEAAVVGEAEAATRDGHLELPGEDSTQESGRRVSRRTVQWAVSELDPPAAPEELSSDSDPSSNSLCTDIVACGGVAPHCNSRILGCIRDAFMPCSPDVSGVLRTRWLPDARAGQSPDLPMHLGQESLQSLRIPARRAGKAIEGLPSLVVFHNGCHSVEPMEALFSEVEEPQLPGFIIYDEKRRLAPGLASESWPSPQYSLRECVEEEREEGEEEEDHDLHPMVM</sequence>
<evidence type="ECO:0000256" key="1">
    <source>
        <dbReference type="SAM" id="MobiDB-lite"/>
    </source>
</evidence>
<feature type="region of interest" description="Disordered" evidence="1">
    <location>
        <begin position="115"/>
        <end position="162"/>
    </location>
</feature>